<name>A0A0F9SVG1_9ZZZZ</name>
<comment type="caution">
    <text evidence="1">The sequence shown here is derived from an EMBL/GenBank/DDBJ whole genome shotgun (WGS) entry which is preliminary data.</text>
</comment>
<dbReference type="AlphaFoldDB" id="A0A0F9SVG1"/>
<dbReference type="EMBL" id="LAZR01000352">
    <property type="protein sequence ID" value="KKN72980.1"/>
    <property type="molecule type" value="Genomic_DNA"/>
</dbReference>
<evidence type="ECO:0000313" key="1">
    <source>
        <dbReference type="EMBL" id="KKN72980.1"/>
    </source>
</evidence>
<proteinExistence type="predicted"/>
<gene>
    <name evidence="1" type="ORF">LCGC14_0405340</name>
</gene>
<reference evidence="1" key="1">
    <citation type="journal article" date="2015" name="Nature">
        <title>Complex archaea that bridge the gap between prokaryotes and eukaryotes.</title>
        <authorList>
            <person name="Spang A."/>
            <person name="Saw J.H."/>
            <person name="Jorgensen S.L."/>
            <person name="Zaremba-Niedzwiedzka K."/>
            <person name="Martijn J."/>
            <person name="Lind A.E."/>
            <person name="van Eijk R."/>
            <person name="Schleper C."/>
            <person name="Guy L."/>
            <person name="Ettema T.J."/>
        </authorList>
    </citation>
    <scope>NUCLEOTIDE SEQUENCE</scope>
</reference>
<accession>A0A0F9SVG1</accession>
<sequence length="80" mass="9181">MSNKYESHLSEEHLNKIEDWLQGKGINRECGFCNKNEWTIKDNLVWSWAPSDPGKVPELLMVCLNCGNTMHFNAVVMGLK</sequence>
<organism evidence="1">
    <name type="scientific">marine sediment metagenome</name>
    <dbReference type="NCBI Taxonomy" id="412755"/>
    <lineage>
        <taxon>unclassified sequences</taxon>
        <taxon>metagenomes</taxon>
        <taxon>ecological metagenomes</taxon>
    </lineage>
</organism>
<protein>
    <submittedName>
        <fullName evidence="1">Uncharacterized protein</fullName>
    </submittedName>
</protein>